<proteinExistence type="predicted"/>
<keyword evidence="1" id="KW-0732">Signal</keyword>
<evidence type="ECO:0008006" key="4">
    <source>
        <dbReference type="Google" id="ProtNLM"/>
    </source>
</evidence>
<gene>
    <name evidence="2" type="ORF">SAMN05444858_12134</name>
</gene>
<dbReference type="InterPro" id="IPR017853">
    <property type="entry name" value="GH"/>
</dbReference>
<feature type="chain" id="PRO_5039442278" description="Beta-glucuronidase C-terminal domain-containing protein" evidence="1">
    <location>
        <begin position="26"/>
        <end position="548"/>
    </location>
</feature>
<evidence type="ECO:0000313" key="2">
    <source>
        <dbReference type="EMBL" id="SIR83940.1"/>
    </source>
</evidence>
<organism evidence="2 3">
    <name type="scientific">Micromonospora avicenniae</name>
    <dbReference type="NCBI Taxonomy" id="1198245"/>
    <lineage>
        <taxon>Bacteria</taxon>
        <taxon>Bacillati</taxon>
        <taxon>Actinomycetota</taxon>
        <taxon>Actinomycetes</taxon>
        <taxon>Micromonosporales</taxon>
        <taxon>Micromonosporaceae</taxon>
        <taxon>Micromonospora</taxon>
    </lineage>
</organism>
<keyword evidence="3" id="KW-1185">Reference proteome</keyword>
<dbReference type="Gene3D" id="2.60.40.1180">
    <property type="entry name" value="Golgi alpha-mannosidase II"/>
    <property type="match status" value="1"/>
</dbReference>
<evidence type="ECO:0000256" key="1">
    <source>
        <dbReference type="SAM" id="SignalP"/>
    </source>
</evidence>
<protein>
    <recommendedName>
        <fullName evidence="4">Beta-glucuronidase C-terminal domain-containing protein</fullName>
    </recommendedName>
</protein>
<dbReference type="InterPro" id="IPR052974">
    <property type="entry name" value="GH79_Enzymes"/>
</dbReference>
<dbReference type="STRING" id="1198245.SAMN05444858_12134"/>
<feature type="signal peptide" evidence="1">
    <location>
        <begin position="1"/>
        <end position="25"/>
    </location>
</feature>
<dbReference type="AlphaFoldDB" id="A0A1N7E7A4"/>
<dbReference type="SUPFAM" id="SSF51445">
    <property type="entry name" value="(Trans)glycosidases"/>
    <property type="match status" value="1"/>
</dbReference>
<dbReference type="InterPro" id="IPR013780">
    <property type="entry name" value="Glyco_hydro_b"/>
</dbReference>
<dbReference type="RefSeq" id="WP_139338127.1">
    <property type="nucleotide sequence ID" value="NZ_FTNF01000021.1"/>
</dbReference>
<reference evidence="2 3" key="1">
    <citation type="submission" date="2017-01" db="EMBL/GenBank/DDBJ databases">
        <authorList>
            <person name="Mah S.A."/>
            <person name="Swanson W.J."/>
            <person name="Moy G.W."/>
            <person name="Vacquier V.D."/>
        </authorList>
    </citation>
    <scope>NUCLEOTIDE SEQUENCE [LARGE SCALE GENOMIC DNA]</scope>
    <source>
        <strain evidence="2 3">DSM 45758</strain>
    </source>
</reference>
<dbReference type="OrthoDB" id="5166947at2"/>
<dbReference type="EMBL" id="FTNF01000021">
    <property type="protein sequence ID" value="SIR83940.1"/>
    <property type="molecule type" value="Genomic_DNA"/>
</dbReference>
<dbReference type="Proteomes" id="UP000186004">
    <property type="component" value="Unassembled WGS sequence"/>
</dbReference>
<evidence type="ECO:0000313" key="3">
    <source>
        <dbReference type="Proteomes" id="UP000186004"/>
    </source>
</evidence>
<accession>A0A1N7E7A4</accession>
<name>A0A1N7E7A4_9ACTN</name>
<dbReference type="PANTHER" id="PTHR36183:SF2">
    <property type="entry name" value="BETA-GLUCURONIDASE C-TERMINAL DOMAIN-CONTAINING PROTEIN"/>
    <property type="match status" value="1"/>
</dbReference>
<sequence>MTRHPARGVAAVVALAVLAYPGVSAAATAEPAESQASVRLDPRRMVGGGSVPAHFVGFSIEWSLIERYMGPDARPAFVNLLRNLDTGVLRIGGSSQDVMQFDANASNTNEVITPEDLADIRATLDAANADGRDTPRWGVTLGTAMAPATAGRPWRGPEHARAFVTQGVRPAFSGADDYVAAVSLGNEPDLSYGYDLPEYLSDFAAYSGADVTGPYPLVTPNTSEPIAPWQSIADGSVETRFFGDWPAILDATAGPTKAKAGSFGPWAADHFYPLARTCASDPYRCPTIAALLSDERLDNFTYQVHTHADEAARHGLAYRVEELNTTAGRGAHGVSDVAASALWALDAMFNAACPRPPHAPSVNAECGTGAVGVNFHNAEVRAFSHPEEGNGYYNTVNFDPSPAMGSPTPAPEYYALLLFSRFAQGTTGLRSVPVNVNAPPGGQVKAWRVDGAASERRLFLINKGDRQASVDVAAPGRTYQLDRMTPDDPSGAGRTLDAPGVRIDGRVVAPDGSWPGFQPTTGTTTAGHVRITLGTGEAVVLTMHGHDA</sequence>
<dbReference type="Gene3D" id="3.20.20.80">
    <property type="entry name" value="Glycosidases"/>
    <property type="match status" value="1"/>
</dbReference>
<dbReference type="PANTHER" id="PTHR36183">
    <property type="entry name" value="BETA-GLUCURONIDASE"/>
    <property type="match status" value="1"/>
</dbReference>